<gene>
    <name evidence="9" type="ORF">HMPREF9446_03046</name>
</gene>
<feature type="chain" id="PRO_5003300132" description="Fimbrillin-A associated anchor protein Mfa1 and Mfa2" evidence="8">
    <location>
        <begin position="27"/>
        <end position="330"/>
    </location>
</feature>
<dbReference type="InterPro" id="IPR014941">
    <property type="entry name" value="FimB/Mfa2/Mfa3"/>
</dbReference>
<evidence type="ECO:0000313" key="10">
    <source>
        <dbReference type="Proteomes" id="UP000003416"/>
    </source>
</evidence>
<dbReference type="HOGENOM" id="CLU_059697_0_0_10"/>
<evidence type="ECO:0008006" key="11">
    <source>
        <dbReference type="Google" id="ProtNLM"/>
    </source>
</evidence>
<evidence type="ECO:0000256" key="3">
    <source>
        <dbReference type="ARBA" id="ARBA00022729"/>
    </source>
</evidence>
<dbReference type="eggNOG" id="ENOG502ZAEH">
    <property type="taxonomic scope" value="Bacteria"/>
</dbReference>
<comment type="subcellular location">
    <subcellularLocation>
        <location evidence="1">Cell outer membrane</location>
    </subcellularLocation>
</comment>
<protein>
    <recommendedName>
        <fullName evidence="11">Fimbrillin-A associated anchor protein Mfa1 and Mfa2</fullName>
    </recommendedName>
</protein>
<dbReference type="Gene3D" id="2.60.40.2090">
    <property type="match status" value="1"/>
</dbReference>
<dbReference type="STRING" id="763034.HMPREF9446_03046"/>
<keyword evidence="5" id="KW-0564">Palmitate</keyword>
<accession>F3PWB1</accession>
<evidence type="ECO:0000256" key="7">
    <source>
        <dbReference type="ARBA" id="ARBA00023288"/>
    </source>
</evidence>
<proteinExistence type="inferred from homology"/>
<evidence type="ECO:0000313" key="9">
    <source>
        <dbReference type="EMBL" id="EGF52460.1"/>
    </source>
</evidence>
<dbReference type="Pfam" id="PF08842">
    <property type="entry name" value="Mfa2"/>
    <property type="match status" value="1"/>
</dbReference>
<dbReference type="Proteomes" id="UP000003416">
    <property type="component" value="Unassembled WGS sequence"/>
</dbReference>
<comment type="similarity">
    <text evidence="2">Belongs to the bacteroidetes fimbrillin superfamily. FimB/Mfa2 family.</text>
</comment>
<evidence type="ECO:0000256" key="2">
    <source>
        <dbReference type="ARBA" id="ARBA00007248"/>
    </source>
</evidence>
<keyword evidence="3 8" id="KW-0732">Signal</keyword>
<evidence type="ECO:0000256" key="4">
    <source>
        <dbReference type="ARBA" id="ARBA00023136"/>
    </source>
</evidence>
<keyword evidence="4" id="KW-0472">Membrane</keyword>
<name>F3PWB1_9BACE</name>
<feature type="signal peptide" evidence="8">
    <location>
        <begin position="1"/>
        <end position="26"/>
    </location>
</feature>
<evidence type="ECO:0000256" key="8">
    <source>
        <dbReference type="SAM" id="SignalP"/>
    </source>
</evidence>
<evidence type="ECO:0000256" key="6">
    <source>
        <dbReference type="ARBA" id="ARBA00023237"/>
    </source>
</evidence>
<dbReference type="GO" id="GO:0009279">
    <property type="term" value="C:cell outer membrane"/>
    <property type="evidence" value="ECO:0007669"/>
    <property type="project" value="UniProtKB-SubCell"/>
</dbReference>
<reference evidence="9 10" key="1">
    <citation type="submission" date="2011-02" db="EMBL/GenBank/DDBJ databases">
        <authorList>
            <person name="Weinstock G."/>
            <person name="Sodergren E."/>
            <person name="Clifton S."/>
            <person name="Fulton L."/>
            <person name="Fulton B."/>
            <person name="Courtney L."/>
            <person name="Fronick C."/>
            <person name="Harrison M."/>
            <person name="Strong C."/>
            <person name="Farmer C."/>
            <person name="Delahaunty K."/>
            <person name="Markovic C."/>
            <person name="Hall O."/>
            <person name="Minx P."/>
            <person name="Tomlinson C."/>
            <person name="Mitreva M."/>
            <person name="Hou S."/>
            <person name="Chen J."/>
            <person name="Wollam A."/>
            <person name="Pepin K.H."/>
            <person name="Johnson M."/>
            <person name="Bhonagiri V."/>
            <person name="Zhang X."/>
            <person name="Suruliraj S."/>
            <person name="Warren W."/>
            <person name="Chinwalla A."/>
            <person name="Mardis E.R."/>
            <person name="Wilson R.K."/>
        </authorList>
    </citation>
    <scope>NUCLEOTIDE SEQUENCE [LARGE SCALE GENOMIC DNA]</scope>
    <source>
        <strain evidence="9 10">YIT 12057</strain>
    </source>
</reference>
<organism evidence="9 10">
    <name type="scientific">Bacteroides fluxus YIT 12057</name>
    <dbReference type="NCBI Taxonomy" id="763034"/>
    <lineage>
        <taxon>Bacteria</taxon>
        <taxon>Pseudomonadati</taxon>
        <taxon>Bacteroidota</taxon>
        <taxon>Bacteroidia</taxon>
        <taxon>Bacteroidales</taxon>
        <taxon>Bacteroidaceae</taxon>
        <taxon>Bacteroides</taxon>
    </lineage>
</organism>
<dbReference type="AlphaFoldDB" id="F3PWB1"/>
<dbReference type="Gene3D" id="2.60.40.2100">
    <property type="match status" value="1"/>
</dbReference>
<dbReference type="EMBL" id="AFBN01000095">
    <property type="protein sequence ID" value="EGF52460.1"/>
    <property type="molecule type" value="Genomic_DNA"/>
</dbReference>
<evidence type="ECO:0000256" key="1">
    <source>
        <dbReference type="ARBA" id="ARBA00004442"/>
    </source>
</evidence>
<comment type="caution">
    <text evidence="9">The sequence shown here is derived from an EMBL/GenBank/DDBJ whole genome shotgun (WGS) entry which is preliminary data.</text>
</comment>
<keyword evidence="7" id="KW-0449">Lipoprotein</keyword>
<keyword evidence="6" id="KW-0998">Cell outer membrane</keyword>
<keyword evidence="10" id="KW-1185">Reference proteome</keyword>
<evidence type="ECO:0000256" key="5">
    <source>
        <dbReference type="ARBA" id="ARBA00023139"/>
    </source>
</evidence>
<sequence length="330" mass="37547">MINLNMIKKILSVCSAMATMAAAVTAFCAVSCSTITEELPPCEHYIGFGYDYNMMYTDAFGTEVKKLDVYVFDEDDRFVTRYSDEAARSFGDGYRIRCDLPAGKYRIVTWAGRYTRSYEFAEEVNSPQELTVRMKRNADGTQDEELDALWHGKAEMLIEENTYGITEVSLAKVTNKFRIVVQGADGVRLKDKNISCAITADNGFAAHDNSLLPDETVVYRPYFSSWQDLGEGGTVSEAVAMELNTMRLMEDDSMTLNIFCNEGEQIAEINLIKYLLLTKMEGYDMTAQEYFDRQDEYVMIFFLQEDSTGKYFVAEIKINDWIIRPQPGDL</sequence>